<keyword evidence="6" id="KW-1185">Reference proteome</keyword>
<organism evidence="5 6">
    <name type="scientific">Peterkaempfera bronchialis</name>
    <dbReference type="NCBI Taxonomy" id="2126346"/>
    <lineage>
        <taxon>Bacteria</taxon>
        <taxon>Bacillati</taxon>
        <taxon>Actinomycetota</taxon>
        <taxon>Actinomycetes</taxon>
        <taxon>Kitasatosporales</taxon>
        <taxon>Streptomycetaceae</taxon>
        <taxon>Peterkaempfera</taxon>
    </lineage>
</organism>
<dbReference type="RefSeq" id="WP_111490801.1">
    <property type="nucleotide sequence ID" value="NZ_CP031264.1"/>
</dbReference>
<name>A0A345SS14_9ACTN</name>
<dbReference type="PANTHER" id="PTHR47235">
    <property type="entry name" value="BLR6548 PROTEIN"/>
    <property type="match status" value="1"/>
</dbReference>
<keyword evidence="2 3" id="KW-0732">Signal</keyword>
<dbReference type="EMBL" id="CP031264">
    <property type="protein sequence ID" value="AXI76519.1"/>
    <property type="molecule type" value="Genomic_DNA"/>
</dbReference>
<dbReference type="KEGG" id="stri:C7M71_002570"/>
<dbReference type="PANTHER" id="PTHR47235:SF1">
    <property type="entry name" value="BLR6548 PROTEIN"/>
    <property type="match status" value="1"/>
</dbReference>
<gene>
    <name evidence="5" type="ORF">C7M71_002570</name>
</gene>
<evidence type="ECO:0000256" key="2">
    <source>
        <dbReference type="ARBA" id="ARBA00022729"/>
    </source>
</evidence>
<evidence type="ECO:0000313" key="6">
    <source>
        <dbReference type="Proteomes" id="UP000249340"/>
    </source>
</evidence>
<accession>A0A345SS14</accession>
<dbReference type="Gene3D" id="3.40.50.2300">
    <property type="match status" value="2"/>
</dbReference>
<evidence type="ECO:0000256" key="1">
    <source>
        <dbReference type="ARBA" id="ARBA00010062"/>
    </source>
</evidence>
<dbReference type="PROSITE" id="PS51257">
    <property type="entry name" value="PROKAR_LIPOPROTEIN"/>
    <property type="match status" value="1"/>
</dbReference>
<dbReference type="AlphaFoldDB" id="A0A345SS14"/>
<evidence type="ECO:0000259" key="4">
    <source>
        <dbReference type="Pfam" id="PF13458"/>
    </source>
</evidence>
<dbReference type="Pfam" id="PF13458">
    <property type="entry name" value="Peripla_BP_6"/>
    <property type="match status" value="1"/>
</dbReference>
<sequence length="418" mass="42971">MQRTVRTAAATAFAVALLATACSTKGSTPSAAASDGGVAMGPGVTAHAIKLGVLTDLSGPIGPQGKAGLAGIKLFWEQQNARGGVCDRTVEIVARDNQYNVQKSVVHYAALRNEVLGLQNFAGAADVLAVQQQIKSDRMVVLPGSYDSAILAIPTAPLPGSPYDIEAINGVSYLVGAKKIAEGDTIGVIHYPSGIGTNVLAGVKAAAEHFKLRLVEQEIDPTSSDVTAQVAAMKAAGAKVIVMGTSGTQTVAVASLAYSSGYRVTVQAPNLISAASVTGPARDALVKTVVLTGNTSPFSADKPVIKEMLAAFKAEYPDTDITAPAGAGYVFAKIYLQILERACANKDLTRDGLATALAQLTSIDSGGMQVALDFSKPGEPASRESFIMKPDPASVDGVSVVQEPKASELALSYVPTGR</sequence>
<dbReference type="Proteomes" id="UP000249340">
    <property type="component" value="Chromosome"/>
</dbReference>
<dbReference type="InterPro" id="IPR028082">
    <property type="entry name" value="Peripla_BP_I"/>
</dbReference>
<feature type="chain" id="PRO_5038434335" description="Leucine-binding protein domain-containing protein" evidence="3">
    <location>
        <begin position="22"/>
        <end position="418"/>
    </location>
</feature>
<feature type="signal peptide" evidence="3">
    <location>
        <begin position="1"/>
        <end position="21"/>
    </location>
</feature>
<comment type="similarity">
    <text evidence="1">Belongs to the leucine-binding protein family.</text>
</comment>
<dbReference type="OrthoDB" id="26870at2"/>
<proteinExistence type="inferred from homology"/>
<feature type="domain" description="Leucine-binding protein" evidence="4">
    <location>
        <begin position="49"/>
        <end position="389"/>
    </location>
</feature>
<dbReference type="InterPro" id="IPR028081">
    <property type="entry name" value="Leu-bd"/>
</dbReference>
<protein>
    <recommendedName>
        <fullName evidence="4">Leucine-binding protein domain-containing protein</fullName>
    </recommendedName>
</protein>
<dbReference type="SUPFAM" id="SSF53822">
    <property type="entry name" value="Periplasmic binding protein-like I"/>
    <property type="match status" value="1"/>
</dbReference>
<evidence type="ECO:0000313" key="5">
    <source>
        <dbReference type="EMBL" id="AXI76519.1"/>
    </source>
</evidence>
<reference evidence="6" key="1">
    <citation type="submission" date="2018-07" db="EMBL/GenBank/DDBJ databases">
        <title>Streptacidiphilus bronchialis DSM 106435 chromosome.</title>
        <authorList>
            <person name="Batra D."/>
            <person name="Gulvik C.A."/>
        </authorList>
    </citation>
    <scope>NUCLEOTIDE SEQUENCE [LARGE SCALE GENOMIC DNA]</scope>
    <source>
        <strain evidence="6">DSM 106435</strain>
    </source>
</reference>
<evidence type="ECO:0000256" key="3">
    <source>
        <dbReference type="SAM" id="SignalP"/>
    </source>
</evidence>